<dbReference type="PANTHER" id="PTHR43335">
    <property type="entry name" value="ABC TRANSPORTER, ATP-BINDING PROTEIN"/>
    <property type="match status" value="1"/>
</dbReference>
<dbReference type="PROSITE" id="PS50893">
    <property type="entry name" value="ABC_TRANSPORTER_2"/>
    <property type="match status" value="1"/>
</dbReference>
<keyword evidence="3" id="KW-0547">Nucleotide-binding</keyword>
<dbReference type="InterPro" id="IPR003593">
    <property type="entry name" value="AAA+_ATPase"/>
</dbReference>
<dbReference type="Proteomes" id="UP000182712">
    <property type="component" value="Unassembled WGS sequence"/>
</dbReference>
<protein>
    <submittedName>
        <fullName evidence="6">ABC-2 type transport system ATP-binding protein</fullName>
    </submittedName>
</protein>
<dbReference type="RefSeq" id="WP_074627443.1">
    <property type="nucleotide sequence ID" value="NZ_FOGM01000004.1"/>
</dbReference>
<evidence type="ECO:0000259" key="5">
    <source>
        <dbReference type="PROSITE" id="PS50893"/>
    </source>
</evidence>
<dbReference type="AlphaFoldDB" id="A0A1H9PJK9"/>
<accession>A0A1H9PJK9</accession>
<evidence type="ECO:0000256" key="1">
    <source>
        <dbReference type="ARBA" id="ARBA00005417"/>
    </source>
</evidence>
<dbReference type="Pfam" id="PF00005">
    <property type="entry name" value="ABC_tran"/>
    <property type="match status" value="1"/>
</dbReference>
<keyword evidence="2" id="KW-0813">Transport</keyword>
<dbReference type="PANTHER" id="PTHR43335:SF4">
    <property type="entry name" value="ABC TRANSPORTER, ATP-BINDING PROTEIN"/>
    <property type="match status" value="1"/>
</dbReference>
<reference evidence="6 7" key="1">
    <citation type="submission" date="2016-10" db="EMBL/GenBank/DDBJ databases">
        <authorList>
            <person name="de Groot N.N."/>
        </authorList>
    </citation>
    <scope>NUCLEOTIDE SEQUENCE [LARGE SCALE GENOMIC DNA]</scope>
    <source>
        <strain evidence="6 7">VTM2R47</strain>
    </source>
</reference>
<dbReference type="SMART" id="SM00382">
    <property type="entry name" value="AAA"/>
    <property type="match status" value="1"/>
</dbReference>
<organism evidence="6 7">
    <name type="scientific">Streptococcus gallolyticus</name>
    <dbReference type="NCBI Taxonomy" id="315405"/>
    <lineage>
        <taxon>Bacteria</taxon>
        <taxon>Bacillati</taxon>
        <taxon>Bacillota</taxon>
        <taxon>Bacilli</taxon>
        <taxon>Lactobacillales</taxon>
        <taxon>Streptococcaceae</taxon>
        <taxon>Streptococcus</taxon>
    </lineage>
</organism>
<sequence>MNNIIELKNLTKVYKDITTVNIERITVRRGEIYGFLGPNGAGKTTTMKMILSLVSPSSGEILVNGKDIKKDYDYLSQIGSMIEEPSYYPNLTGYENLLVFQKMIGFDKNNIWTTLKLVGLAEEKNRKKLVKAYSLGMKQRLALAFALVKKPSILLLDEPTNGLDPAGIHEIRELILKLAKQEGLTVFISSHILSEIEHIADRVGIINHGQLVYEGEIEKIKSNTWIKIGGDFPHKNIVQDLLKFGDLHIMGASTNHIKIGNIEDDILADVVTFLVENGYRIFKVVREKESLEDIFLSLTREV</sequence>
<dbReference type="Gene3D" id="3.40.50.300">
    <property type="entry name" value="P-loop containing nucleotide triphosphate hydrolases"/>
    <property type="match status" value="1"/>
</dbReference>
<feature type="domain" description="ABC transporter" evidence="5">
    <location>
        <begin position="5"/>
        <end position="233"/>
    </location>
</feature>
<dbReference type="InterPro" id="IPR003439">
    <property type="entry name" value="ABC_transporter-like_ATP-bd"/>
</dbReference>
<dbReference type="InterPro" id="IPR027417">
    <property type="entry name" value="P-loop_NTPase"/>
</dbReference>
<evidence type="ECO:0000256" key="4">
    <source>
        <dbReference type="ARBA" id="ARBA00022840"/>
    </source>
</evidence>
<dbReference type="GO" id="GO:0005524">
    <property type="term" value="F:ATP binding"/>
    <property type="evidence" value="ECO:0007669"/>
    <property type="project" value="UniProtKB-KW"/>
</dbReference>
<evidence type="ECO:0000256" key="2">
    <source>
        <dbReference type="ARBA" id="ARBA00022448"/>
    </source>
</evidence>
<gene>
    <name evidence="6" type="ORF">SAMN04487840_104137</name>
</gene>
<dbReference type="EMBL" id="FOGM01000004">
    <property type="protein sequence ID" value="SER48402.1"/>
    <property type="molecule type" value="Genomic_DNA"/>
</dbReference>
<evidence type="ECO:0000256" key="3">
    <source>
        <dbReference type="ARBA" id="ARBA00022741"/>
    </source>
</evidence>
<evidence type="ECO:0000313" key="7">
    <source>
        <dbReference type="Proteomes" id="UP000182712"/>
    </source>
</evidence>
<dbReference type="SUPFAM" id="SSF52540">
    <property type="entry name" value="P-loop containing nucleoside triphosphate hydrolases"/>
    <property type="match status" value="1"/>
</dbReference>
<evidence type="ECO:0000313" key="6">
    <source>
        <dbReference type="EMBL" id="SER48402.1"/>
    </source>
</evidence>
<name>A0A1H9PJK9_9STRE</name>
<dbReference type="GO" id="GO:0016887">
    <property type="term" value="F:ATP hydrolysis activity"/>
    <property type="evidence" value="ECO:0007669"/>
    <property type="project" value="InterPro"/>
</dbReference>
<comment type="similarity">
    <text evidence="1">Belongs to the ABC transporter superfamily.</text>
</comment>
<keyword evidence="4 6" id="KW-0067">ATP-binding</keyword>
<proteinExistence type="inferred from homology"/>